<organism evidence="5 6">
    <name type="scientific">Nocardioides anomalus</name>
    <dbReference type="NCBI Taxonomy" id="2712223"/>
    <lineage>
        <taxon>Bacteria</taxon>
        <taxon>Bacillati</taxon>
        <taxon>Actinomycetota</taxon>
        <taxon>Actinomycetes</taxon>
        <taxon>Propionibacteriales</taxon>
        <taxon>Nocardioidaceae</taxon>
        <taxon>Nocardioides</taxon>
    </lineage>
</organism>
<evidence type="ECO:0000256" key="2">
    <source>
        <dbReference type="ARBA" id="ARBA00023125"/>
    </source>
</evidence>
<dbReference type="PROSITE" id="PS50932">
    <property type="entry name" value="HTH_LACI_2"/>
    <property type="match status" value="1"/>
</dbReference>
<dbReference type="PANTHER" id="PTHR30146:SF109">
    <property type="entry name" value="HTH-TYPE TRANSCRIPTIONAL REGULATOR GALS"/>
    <property type="match status" value="1"/>
</dbReference>
<dbReference type="GO" id="GO:0000976">
    <property type="term" value="F:transcription cis-regulatory region binding"/>
    <property type="evidence" value="ECO:0007669"/>
    <property type="project" value="TreeGrafter"/>
</dbReference>
<keyword evidence="2" id="KW-0238">DNA-binding</keyword>
<dbReference type="KEGG" id="nano:G5V58_10830"/>
<feature type="domain" description="HTH lacI-type" evidence="4">
    <location>
        <begin position="5"/>
        <end position="60"/>
    </location>
</feature>
<name>A0A6G6WDK8_9ACTN</name>
<reference evidence="5 6" key="1">
    <citation type="submission" date="2020-02" db="EMBL/GenBank/DDBJ databases">
        <title>Full genome sequence of Nocardioides sp. R-3366.</title>
        <authorList>
            <person name="Im W.-T."/>
        </authorList>
    </citation>
    <scope>NUCLEOTIDE SEQUENCE [LARGE SCALE GENOMIC DNA]</scope>
    <source>
        <strain evidence="5 6">R-3366</strain>
    </source>
</reference>
<evidence type="ECO:0000259" key="4">
    <source>
        <dbReference type="PROSITE" id="PS50932"/>
    </source>
</evidence>
<keyword evidence="3" id="KW-0804">Transcription</keyword>
<dbReference type="InterPro" id="IPR000843">
    <property type="entry name" value="HTH_LacI"/>
</dbReference>
<dbReference type="InterPro" id="IPR028082">
    <property type="entry name" value="Peripla_BP_I"/>
</dbReference>
<protein>
    <submittedName>
        <fullName evidence="5">LacI family transcriptional regulator</fullName>
    </submittedName>
</protein>
<evidence type="ECO:0000256" key="3">
    <source>
        <dbReference type="ARBA" id="ARBA00023163"/>
    </source>
</evidence>
<dbReference type="Gene3D" id="3.40.50.2300">
    <property type="match status" value="2"/>
</dbReference>
<accession>A0A6G6WDK8</accession>
<proteinExistence type="predicted"/>
<dbReference type="CDD" id="cd01392">
    <property type="entry name" value="HTH_LacI"/>
    <property type="match status" value="1"/>
</dbReference>
<dbReference type="SMART" id="SM00354">
    <property type="entry name" value="HTH_LACI"/>
    <property type="match status" value="1"/>
</dbReference>
<evidence type="ECO:0000256" key="1">
    <source>
        <dbReference type="ARBA" id="ARBA00023015"/>
    </source>
</evidence>
<evidence type="ECO:0000313" key="6">
    <source>
        <dbReference type="Proteomes" id="UP000502996"/>
    </source>
</evidence>
<keyword evidence="1" id="KW-0805">Transcription regulation</keyword>
<dbReference type="EMBL" id="CP049257">
    <property type="protein sequence ID" value="QIG43185.1"/>
    <property type="molecule type" value="Genomic_DNA"/>
</dbReference>
<dbReference type="InterPro" id="IPR000394">
    <property type="entry name" value="RNA_pol_sigma_54"/>
</dbReference>
<dbReference type="SUPFAM" id="SSF53822">
    <property type="entry name" value="Periplasmic binding protein-like I"/>
    <property type="match status" value="1"/>
</dbReference>
<dbReference type="GO" id="GO:0016987">
    <property type="term" value="F:sigma factor activity"/>
    <property type="evidence" value="ECO:0007669"/>
    <property type="project" value="InterPro"/>
</dbReference>
<dbReference type="SUPFAM" id="SSF47413">
    <property type="entry name" value="lambda repressor-like DNA-binding domains"/>
    <property type="match status" value="1"/>
</dbReference>
<dbReference type="Proteomes" id="UP000502996">
    <property type="component" value="Chromosome"/>
</dbReference>
<keyword evidence="6" id="KW-1185">Reference proteome</keyword>
<dbReference type="RefSeq" id="WP_165232208.1">
    <property type="nucleotide sequence ID" value="NZ_CP049257.1"/>
</dbReference>
<dbReference type="InterPro" id="IPR001761">
    <property type="entry name" value="Peripla_BP/Lac1_sug-bd_dom"/>
</dbReference>
<dbReference type="Pfam" id="PF00532">
    <property type="entry name" value="Peripla_BP_1"/>
    <property type="match status" value="1"/>
</dbReference>
<evidence type="ECO:0000313" key="5">
    <source>
        <dbReference type="EMBL" id="QIG43185.1"/>
    </source>
</evidence>
<dbReference type="GO" id="GO:0001216">
    <property type="term" value="F:DNA-binding transcription activator activity"/>
    <property type="evidence" value="ECO:0007669"/>
    <property type="project" value="InterPro"/>
</dbReference>
<dbReference type="AlphaFoldDB" id="A0A6G6WDK8"/>
<dbReference type="Pfam" id="PF00356">
    <property type="entry name" value="LacI"/>
    <property type="match status" value="1"/>
</dbReference>
<dbReference type="InterPro" id="IPR010982">
    <property type="entry name" value="Lambda_DNA-bd_dom_sf"/>
</dbReference>
<sequence>MPTPVTLRDVAAATGVHASTVSRILRGDRHRVRPETAERVLSYAAEVGYTANRWAASLRSGRTNVLGMLVPRITDAVLATVFESFEQAAARAGFMSLVASTRDVQENRAEGIRRFVEQRVDGIVVADARLTDPELLAIHAAGTPLVLASRRTAGIPFVVSDDVGGGRLAGRHVGDSGAHRVAVLAGPEYASTATERTEGFLAGLAESGGPHEVTVRHSGFDLEAGQATMEEILSHEEKPDAVFAVNDFAAIGAMSTLARHGLQPGRDVAVVGYNDIAISGELLVPLTSVRADLDAMGRLAFESVRSAIEGQPVPDHLVPTELVVRESSVGPGRR</sequence>
<dbReference type="PROSITE" id="PS00717">
    <property type="entry name" value="SIGMA54_1"/>
    <property type="match status" value="1"/>
</dbReference>
<gene>
    <name evidence="5" type="ORF">G5V58_10830</name>
</gene>
<dbReference type="PANTHER" id="PTHR30146">
    <property type="entry name" value="LACI-RELATED TRANSCRIPTIONAL REPRESSOR"/>
    <property type="match status" value="1"/>
</dbReference>
<dbReference type="PROSITE" id="PS50044">
    <property type="entry name" value="SIGMA54_3"/>
    <property type="match status" value="1"/>
</dbReference>
<dbReference type="Gene3D" id="1.10.260.40">
    <property type="entry name" value="lambda repressor-like DNA-binding domains"/>
    <property type="match status" value="1"/>
</dbReference>